<dbReference type="OrthoDB" id="8724845at2"/>
<dbReference type="GO" id="GO:0004888">
    <property type="term" value="F:transmembrane signaling receptor activity"/>
    <property type="evidence" value="ECO:0007669"/>
    <property type="project" value="InterPro"/>
</dbReference>
<dbReference type="PROSITE" id="PS50885">
    <property type="entry name" value="HAMP"/>
    <property type="match status" value="1"/>
</dbReference>
<keyword evidence="5" id="KW-0812">Transmembrane</keyword>
<dbReference type="SMART" id="SM00283">
    <property type="entry name" value="MA"/>
    <property type="match status" value="1"/>
</dbReference>
<evidence type="ECO:0000256" key="5">
    <source>
        <dbReference type="SAM" id="Phobius"/>
    </source>
</evidence>
<dbReference type="Pfam" id="PF00015">
    <property type="entry name" value="MCPsignal"/>
    <property type="match status" value="1"/>
</dbReference>
<feature type="transmembrane region" description="Helical" evidence="5">
    <location>
        <begin position="274"/>
        <end position="298"/>
    </location>
</feature>
<dbReference type="GO" id="GO:0016020">
    <property type="term" value="C:membrane"/>
    <property type="evidence" value="ECO:0007669"/>
    <property type="project" value="UniProtKB-SubCell"/>
</dbReference>
<dbReference type="AlphaFoldDB" id="A0A1Y0IH54"/>
<dbReference type="RefSeq" id="WP_087464139.1">
    <property type="nucleotide sequence ID" value="NZ_CP021425.1"/>
</dbReference>
<evidence type="ECO:0000259" key="6">
    <source>
        <dbReference type="PROSITE" id="PS50111"/>
    </source>
</evidence>
<dbReference type="InterPro" id="IPR032255">
    <property type="entry name" value="HBM"/>
</dbReference>
<dbReference type="KEGG" id="ome:OLMES_5489"/>
<dbReference type="InterPro" id="IPR004089">
    <property type="entry name" value="MCPsignal_dom"/>
</dbReference>
<comment type="similarity">
    <text evidence="3">Belongs to the methyl-accepting chemotaxis (MCP) protein family.</text>
</comment>
<evidence type="ECO:0000256" key="2">
    <source>
        <dbReference type="ARBA" id="ARBA00023224"/>
    </source>
</evidence>
<dbReference type="SMART" id="SM01358">
    <property type="entry name" value="HBM"/>
    <property type="match status" value="1"/>
</dbReference>
<evidence type="ECO:0000259" key="7">
    <source>
        <dbReference type="PROSITE" id="PS50885"/>
    </source>
</evidence>
<evidence type="ECO:0000313" key="9">
    <source>
        <dbReference type="Proteomes" id="UP000196027"/>
    </source>
</evidence>
<dbReference type="Gene3D" id="1.10.287.950">
    <property type="entry name" value="Methyl-accepting chemotaxis protein"/>
    <property type="match status" value="1"/>
</dbReference>
<sequence length="625" mass="68921">MTKTIKRKFIFTSAFVFLSITTILFLNHFASQKIKLFKNVELNVSQIQSAMLMQRRNEKDFIIRLDLKYQEKFDNNFEILTKRVTTLMTLAAEADLNSELVDSMQNAFNNYKASFHKFVETHKQLGLHKTDGLYGALRAAVHRAEQEILSLEDSTLRAQMLQLRRNEKDFMLRDDPKYLVKFQNNIEKFRALLSASDHAADHKKAIATHIDDYKSKFENFVAKKDELGLDSRSGLRGTMRAEVHEAEALLEQISTQLNDVVASQVGNLATFQNLIAAVGLILGLIIIAMLSWLSFVVLKPIKDMSKTMVDAAHNSDLCARIQFNRADELGKMGAAFNEMLSRFQESIKQVSQTASELYQESQTIASNATLACDGVNQQQLNTDQVATALSQMSISIQNVAKNTNEAANSALVAQKESEDGSHLVQRASDSIMALSKSIVGASSCIQKVEQNTDQIGSVLSVIREIAEQTNLLALNAAIESARAGEQGRGFAVVADEVRTLAGRTQTATMEIQNMIEALQSGTRESVERMIESDRLSQVSVDEISKSRDALAKIVNAITLITDMSAQISSATEEQGAAAEEINTNVVEINNAALSTTAFSRKVGDASATLTQLATALNGLTQTFRV</sequence>
<evidence type="ECO:0000256" key="3">
    <source>
        <dbReference type="ARBA" id="ARBA00029447"/>
    </source>
</evidence>
<dbReference type="PANTHER" id="PTHR32089:SF120">
    <property type="entry name" value="METHYL-ACCEPTING CHEMOTAXIS PROTEIN TLPQ"/>
    <property type="match status" value="1"/>
</dbReference>
<proteinExistence type="inferred from homology"/>
<organism evidence="8 9">
    <name type="scientific">Oleiphilus messinensis</name>
    <dbReference type="NCBI Taxonomy" id="141451"/>
    <lineage>
        <taxon>Bacteria</taxon>
        <taxon>Pseudomonadati</taxon>
        <taxon>Pseudomonadota</taxon>
        <taxon>Gammaproteobacteria</taxon>
        <taxon>Oceanospirillales</taxon>
        <taxon>Oleiphilaceae</taxon>
        <taxon>Oleiphilus</taxon>
    </lineage>
</organism>
<dbReference type="SUPFAM" id="SSF58104">
    <property type="entry name" value="Methyl-accepting chemotaxis protein (MCP) signaling domain"/>
    <property type="match status" value="1"/>
</dbReference>
<dbReference type="SMART" id="SM00304">
    <property type="entry name" value="HAMP"/>
    <property type="match status" value="1"/>
</dbReference>
<evidence type="ECO:0000256" key="1">
    <source>
        <dbReference type="ARBA" id="ARBA00004370"/>
    </source>
</evidence>
<dbReference type="FunFam" id="1.10.287.950:FF:000001">
    <property type="entry name" value="Methyl-accepting chemotaxis sensory transducer"/>
    <property type="match status" value="1"/>
</dbReference>
<dbReference type="Proteomes" id="UP000196027">
    <property type="component" value="Chromosome"/>
</dbReference>
<evidence type="ECO:0000313" key="8">
    <source>
        <dbReference type="EMBL" id="ARU59469.1"/>
    </source>
</evidence>
<accession>A0A1Y0IH54</accession>
<dbReference type="InterPro" id="IPR003660">
    <property type="entry name" value="HAMP_dom"/>
</dbReference>
<dbReference type="PANTHER" id="PTHR32089">
    <property type="entry name" value="METHYL-ACCEPTING CHEMOTAXIS PROTEIN MCPB"/>
    <property type="match status" value="1"/>
</dbReference>
<keyword evidence="2 4" id="KW-0807">Transducer</keyword>
<protein>
    <submittedName>
        <fullName evidence="8">Methyl-accepting chemotaxis protein signaling domain</fullName>
    </submittedName>
</protein>
<keyword evidence="5" id="KW-0472">Membrane</keyword>
<dbReference type="EMBL" id="CP021425">
    <property type="protein sequence ID" value="ARU59469.1"/>
    <property type="molecule type" value="Genomic_DNA"/>
</dbReference>
<feature type="domain" description="Methyl-accepting transducer" evidence="6">
    <location>
        <begin position="353"/>
        <end position="589"/>
    </location>
</feature>
<dbReference type="InterPro" id="IPR004090">
    <property type="entry name" value="Chemotax_Me-accpt_rcpt"/>
</dbReference>
<feature type="transmembrane region" description="Helical" evidence="5">
    <location>
        <begin position="9"/>
        <end position="30"/>
    </location>
</feature>
<feature type="domain" description="HAMP" evidence="7">
    <location>
        <begin position="295"/>
        <end position="348"/>
    </location>
</feature>
<dbReference type="PROSITE" id="PS50111">
    <property type="entry name" value="CHEMOTAXIS_TRANSDUC_2"/>
    <property type="match status" value="1"/>
</dbReference>
<evidence type="ECO:0000256" key="4">
    <source>
        <dbReference type="PROSITE-ProRule" id="PRU00284"/>
    </source>
</evidence>
<gene>
    <name evidence="8" type="ORF">OLMES_5489</name>
</gene>
<name>A0A1Y0IH54_9GAMM</name>
<keyword evidence="5" id="KW-1133">Transmembrane helix</keyword>
<dbReference type="CDD" id="cd11386">
    <property type="entry name" value="MCP_signal"/>
    <property type="match status" value="1"/>
</dbReference>
<keyword evidence="9" id="KW-1185">Reference proteome</keyword>
<dbReference type="CDD" id="cd06225">
    <property type="entry name" value="HAMP"/>
    <property type="match status" value="1"/>
</dbReference>
<dbReference type="Pfam" id="PF00672">
    <property type="entry name" value="HAMP"/>
    <property type="match status" value="1"/>
</dbReference>
<reference evidence="8 9" key="1">
    <citation type="submission" date="2017-05" db="EMBL/GenBank/DDBJ databases">
        <title>Genomic insights into alkan degradation activity of Oleiphilus messinensis.</title>
        <authorList>
            <person name="Kozyavkin S.A."/>
            <person name="Slesarev A.I."/>
            <person name="Golyshin P.N."/>
            <person name="Korzhenkov A."/>
            <person name="Golyshina O.N."/>
            <person name="Toshchakov S.V."/>
        </authorList>
    </citation>
    <scope>NUCLEOTIDE SEQUENCE [LARGE SCALE GENOMIC DNA]</scope>
    <source>
        <strain evidence="8 9">ME102</strain>
    </source>
</reference>
<comment type="subcellular location">
    <subcellularLocation>
        <location evidence="1">Membrane</location>
    </subcellularLocation>
</comment>
<dbReference type="GO" id="GO:0007165">
    <property type="term" value="P:signal transduction"/>
    <property type="evidence" value="ECO:0007669"/>
    <property type="project" value="UniProtKB-KW"/>
</dbReference>
<dbReference type="PRINTS" id="PR00260">
    <property type="entry name" value="CHEMTRNSDUCR"/>
</dbReference>
<dbReference type="GO" id="GO:0006935">
    <property type="term" value="P:chemotaxis"/>
    <property type="evidence" value="ECO:0007669"/>
    <property type="project" value="InterPro"/>
</dbReference>